<evidence type="ECO:0000313" key="3">
    <source>
        <dbReference type="EMBL" id="JAD04925.1"/>
    </source>
</evidence>
<reference evidence="3" key="1">
    <citation type="submission" date="2014-11" db="EMBL/GenBank/DDBJ databases">
        <authorList>
            <person name="Geib S."/>
        </authorList>
    </citation>
    <scope>NUCLEOTIDE SEQUENCE</scope>
</reference>
<name>A0A0A1X2F1_ZEUCU</name>
<sequence>MEWNSNQSHLLYHLYTFREELRRRRRHESVLKATKTAITDNIIMNNIEFFKFEQVEPVQIAEMDATMELEDNTEDNSEKICANLDCILNDNEYYGKTNVANRFSNIANINWGNGEVMKENSDEDTNVANRFSNIANINWGNGEVMKENSDEDTNVANRFSNIANINWGNGEVMKENSDEDTNGYY</sequence>
<dbReference type="Pfam" id="PF05306">
    <property type="entry name" value="DUF733"/>
    <property type="match status" value="1"/>
</dbReference>
<dbReference type="EMBL" id="GBXI01013435">
    <property type="protein sequence ID" value="JAD00857.1"/>
    <property type="molecule type" value="Transcribed_RNA"/>
</dbReference>
<accession>A0A0A1X2F1</accession>
<evidence type="ECO:0000313" key="1">
    <source>
        <dbReference type="EMBL" id="JAD00857.1"/>
    </source>
</evidence>
<reference evidence="3" key="2">
    <citation type="journal article" date="2015" name="Gigascience">
        <title>Reconstructing a comprehensive transcriptome assembly of a white-pupal translocated strain of the pest fruit fly Bactrocera cucurbitae.</title>
        <authorList>
            <person name="Sim S.B."/>
            <person name="Calla B."/>
            <person name="Hall B."/>
            <person name="DeRego T."/>
            <person name="Geib S.M."/>
        </authorList>
    </citation>
    <scope>NUCLEOTIDE SEQUENCE</scope>
</reference>
<dbReference type="EMBL" id="GBXI01012122">
    <property type="protein sequence ID" value="JAD02170.1"/>
    <property type="molecule type" value="Transcribed_RNA"/>
</dbReference>
<evidence type="ECO:0000313" key="2">
    <source>
        <dbReference type="EMBL" id="JAD02170.1"/>
    </source>
</evidence>
<dbReference type="AlphaFoldDB" id="A0A0A1X2F1"/>
<dbReference type="EMBL" id="GBXI01009367">
    <property type="protein sequence ID" value="JAD04925.1"/>
    <property type="molecule type" value="Transcribed_RNA"/>
</dbReference>
<proteinExistence type="predicted"/>
<gene>
    <name evidence="1" type="ORF">g.49056</name>
    <name evidence="2" type="ORF">g.49059</name>
    <name evidence="3" type="ORF">g.49061</name>
</gene>
<dbReference type="InterPro" id="IPR007970">
    <property type="entry name" value="DUF733"/>
</dbReference>
<protein>
    <submittedName>
        <fullName evidence="3">Uncharacterized protein</fullName>
    </submittedName>
</protein>
<organism evidence="3">
    <name type="scientific">Zeugodacus cucurbitae</name>
    <name type="common">Melon fruit fly</name>
    <name type="synonym">Bactrocera cucurbitae</name>
    <dbReference type="NCBI Taxonomy" id="28588"/>
    <lineage>
        <taxon>Eukaryota</taxon>
        <taxon>Metazoa</taxon>
        <taxon>Ecdysozoa</taxon>
        <taxon>Arthropoda</taxon>
        <taxon>Hexapoda</taxon>
        <taxon>Insecta</taxon>
        <taxon>Pterygota</taxon>
        <taxon>Neoptera</taxon>
        <taxon>Endopterygota</taxon>
        <taxon>Diptera</taxon>
        <taxon>Brachycera</taxon>
        <taxon>Muscomorpha</taxon>
        <taxon>Tephritoidea</taxon>
        <taxon>Tephritidae</taxon>
        <taxon>Zeugodacus</taxon>
        <taxon>Zeugodacus</taxon>
    </lineage>
</organism>